<evidence type="ECO:0000256" key="2">
    <source>
        <dbReference type="ARBA" id="ARBA00022692"/>
    </source>
</evidence>
<feature type="transmembrane region" description="Helical" evidence="5">
    <location>
        <begin position="172"/>
        <end position="192"/>
    </location>
</feature>
<dbReference type="VEuPathDB" id="CryptoDB:Chro.50030"/>
<dbReference type="Proteomes" id="UP001429100">
    <property type="component" value="Unassembled WGS sequence"/>
</dbReference>
<dbReference type="OrthoDB" id="10261634at2759"/>
<feature type="transmembrane region" description="Helical" evidence="5">
    <location>
        <begin position="204"/>
        <end position="225"/>
    </location>
</feature>
<feature type="domain" description="Sugar phosphate transporter" evidence="6">
    <location>
        <begin position="23"/>
        <end position="319"/>
    </location>
</feature>
<keyword evidence="9" id="KW-1185">Reference proteome</keyword>
<dbReference type="Pfam" id="PF03151">
    <property type="entry name" value="TPT"/>
    <property type="match status" value="1"/>
</dbReference>
<keyword evidence="4 5" id="KW-0472">Membrane</keyword>
<dbReference type="Proteomes" id="UP000199752">
    <property type="component" value="Chromosome 5"/>
</dbReference>
<dbReference type="InterPro" id="IPR050186">
    <property type="entry name" value="TPT_transporter"/>
</dbReference>
<evidence type="ECO:0000256" key="5">
    <source>
        <dbReference type="SAM" id="Phobius"/>
    </source>
</evidence>
<dbReference type="GO" id="GO:0016020">
    <property type="term" value="C:membrane"/>
    <property type="evidence" value="ECO:0007669"/>
    <property type="project" value="UniProtKB-SubCell"/>
</dbReference>
<evidence type="ECO:0000256" key="3">
    <source>
        <dbReference type="ARBA" id="ARBA00022989"/>
    </source>
</evidence>
<keyword evidence="2 5" id="KW-0812">Transmembrane</keyword>
<evidence type="ECO:0000313" key="9">
    <source>
        <dbReference type="Proteomes" id="UP001429100"/>
    </source>
</evidence>
<reference evidence="8 9" key="1">
    <citation type="submission" date="2014-11" db="EMBL/GenBank/DDBJ databases">
        <title>Comparative genomic analysis of Cryptosporidium hominis reveals occurrence of genetic recombination in virulent subtypes.</title>
        <authorList>
            <person name="Guo Y."/>
            <person name="Tang K."/>
            <person name="Frace M."/>
            <person name="Li N."/>
            <person name="Roellig D.M."/>
            <person name="Sammons S."/>
            <person name="Knipe K."/>
            <person name="Rowe L."/>
            <person name="Feng Y."/>
            <person name="Xiao L."/>
        </authorList>
    </citation>
    <scope>NUCLEOTIDE SEQUENCE [LARGE SCALE GENOMIC DNA]</scope>
    <source>
        <strain evidence="8">30976</strain>
    </source>
</reference>
<reference evidence="7" key="2">
    <citation type="submission" date="2015-08" db="EMBL/GenBank/DDBJ databases">
        <authorList>
            <person name="Babu N.S."/>
            <person name="Beckwith C.J."/>
            <person name="Beseler K.G."/>
            <person name="Brison A."/>
            <person name="Carone J.V."/>
            <person name="Caskin T.P."/>
            <person name="Diamond M."/>
            <person name="Durham M.E."/>
            <person name="Foxe J.M."/>
            <person name="Go M."/>
            <person name="Henderson B.A."/>
            <person name="Jones I.B."/>
            <person name="McGettigan J.A."/>
            <person name="Micheletti S.J."/>
            <person name="Nasrallah M.E."/>
            <person name="Ortiz D."/>
            <person name="Piller C.R."/>
            <person name="Privatt S.R."/>
            <person name="Schneider S.L."/>
            <person name="Sharp S."/>
            <person name="Smith T.C."/>
            <person name="Stanton J.D."/>
            <person name="Ullery H.E."/>
            <person name="Wilson R.J."/>
            <person name="Serrano M.G."/>
            <person name="Buck G."/>
            <person name="Lee V."/>
            <person name="Wang Y."/>
            <person name="Carvalho R."/>
            <person name="Voegtly L."/>
            <person name="Shi R."/>
            <person name="Duckworth R."/>
            <person name="Johnson A."/>
            <person name="Loviza R."/>
            <person name="Walstead R."/>
            <person name="Shah Z."/>
            <person name="Kiflezghi M."/>
            <person name="Wade K."/>
            <person name="Ball S.L."/>
            <person name="Bradley K.W."/>
            <person name="Asai D.J."/>
            <person name="Bowman C.A."/>
            <person name="Russell D.A."/>
            <person name="Pope W.H."/>
            <person name="Jacobs-Sera D."/>
            <person name="Hendrix R.W."/>
            <person name="Hatfull G.F."/>
        </authorList>
    </citation>
    <scope>NUCLEOTIDE SEQUENCE [LARGE SCALE GENOMIC DNA]</scope>
</reference>
<proteinExistence type="predicted"/>
<evidence type="ECO:0000259" key="6">
    <source>
        <dbReference type="Pfam" id="PF03151"/>
    </source>
</evidence>
<organism evidence="7">
    <name type="scientific">Cryptosporidium hominis</name>
    <dbReference type="NCBI Taxonomy" id="237895"/>
    <lineage>
        <taxon>Eukaryota</taxon>
        <taxon>Sar</taxon>
        <taxon>Alveolata</taxon>
        <taxon>Apicomplexa</taxon>
        <taxon>Conoidasida</taxon>
        <taxon>Coccidia</taxon>
        <taxon>Eucoccidiorida</taxon>
        <taxon>Eimeriorina</taxon>
        <taxon>Cryptosporidiidae</taxon>
        <taxon>Cryptosporidium</taxon>
    </lineage>
</organism>
<comment type="subcellular location">
    <subcellularLocation>
        <location evidence="1">Membrane</location>
        <topology evidence="1">Multi-pass membrane protein</topology>
    </subcellularLocation>
</comment>
<feature type="transmembrane region" description="Helical" evidence="5">
    <location>
        <begin position="96"/>
        <end position="117"/>
    </location>
</feature>
<dbReference type="VEuPathDB" id="CryptoDB:GY17_00001623"/>
<dbReference type="SUPFAM" id="SSF103481">
    <property type="entry name" value="Multidrug resistance efflux transporter EmrE"/>
    <property type="match status" value="1"/>
</dbReference>
<feature type="transmembrane region" description="Helical" evidence="5">
    <location>
        <begin position="55"/>
        <end position="76"/>
    </location>
</feature>
<protein>
    <submittedName>
        <fullName evidence="8">Triose-phosphate Transporter family</fullName>
    </submittedName>
</protein>
<dbReference type="AlphaFoldDB" id="A0A0S4TGY8"/>
<evidence type="ECO:0000256" key="1">
    <source>
        <dbReference type="ARBA" id="ARBA00004141"/>
    </source>
</evidence>
<evidence type="ECO:0000313" key="7">
    <source>
        <dbReference type="EMBL" id="CUV06412.1"/>
    </source>
</evidence>
<dbReference type="VEuPathDB" id="CryptoDB:CHUDEA5_3410"/>
<dbReference type="EMBL" id="LN877951">
    <property type="protein sequence ID" value="CUV06412.1"/>
    <property type="molecule type" value="Genomic_DNA"/>
</dbReference>
<reference evidence="8 9" key="3">
    <citation type="submission" date="2017-10" db="EMBL/GenBank/DDBJ databases">
        <title>Consistent, comparative and evidence-based genome annotation and re-annotation for the closely-related species, Cryptosporidium parvum, C. hominis and C. tyzzeri.</title>
        <authorList>
            <person name="Baptista R.P."/>
            <person name="Li Y."/>
            <person name="Sateriale A."/>
            <person name="Striepen B."/>
            <person name="Kissinger J.C."/>
        </authorList>
    </citation>
    <scope>NUCLEOTIDE SEQUENCE [LARGE SCALE GENOMIC DNA]</scope>
    <source>
        <strain evidence="8">30976</strain>
    </source>
</reference>
<evidence type="ECO:0000256" key="4">
    <source>
        <dbReference type="ARBA" id="ARBA00023136"/>
    </source>
</evidence>
<feature type="transmembrane region" description="Helical" evidence="5">
    <location>
        <begin position="23"/>
        <end position="43"/>
    </location>
</feature>
<dbReference type="InterPro" id="IPR037185">
    <property type="entry name" value="EmrE-like"/>
</dbReference>
<keyword evidence="3 5" id="KW-1133">Transmembrane helix</keyword>
<sequence length="495" mass="55291">MMDNQIKIEHGYGVKKAIESKHLVFLMWIVLSLIFTLYSKWLMNNYFPYPITMSLIHMIIASILSHVFGGFVNKRFGDKSRFSSIGELSFQEKKSILVFSIIVAVNIWFSNASLHLVSISLHQMARTTIPLFTMALGILFFKHKYRLSQIPPVILVIVGVAITVNGTPELSIYGLFIVFMGCCVSSLKGIVAQKLQVENLKINAIIMLQYVGPVASLTLGFFSVILGEAQKISKKSENMDKISFLMTNVLLIFAGILAFGLNILSLMSSSIVSPLAMNIAGNVKQLLTCLLGCFIFGNIVTDKLLLGILLTSLGALWYSLDKQKDSGKKKVRYVKGRYIDRVGLGIPNEMGTPHTKRVNNKNPSLESIEIKQIGDCNKTQIVQVSKESEIHLEEDVVLKLTGQIDGTEISLEDDHHISSKEVSCYLKMESIIEEEECQEIQVNLEPEDLEEVDNGDYTFKKITDLNNNMDIIVLESGAKSSQNLDENIDYSNIQS</sequence>
<name>A0A0S4TGY8_CRYHO</name>
<feature type="transmembrane region" description="Helical" evidence="5">
    <location>
        <begin position="123"/>
        <end position="141"/>
    </location>
</feature>
<dbReference type="InterPro" id="IPR004853">
    <property type="entry name" value="Sugar_P_trans_dom"/>
</dbReference>
<feature type="transmembrane region" description="Helical" evidence="5">
    <location>
        <begin position="279"/>
        <end position="297"/>
    </location>
</feature>
<gene>
    <name evidence="7" type="ORF">CHUDEA5_3410</name>
    <name evidence="8" type="ORF">GY17_00001623</name>
</gene>
<dbReference type="EMBL" id="JTAI01000013">
    <property type="protein sequence ID" value="PPS96826.1"/>
    <property type="molecule type" value="Genomic_DNA"/>
</dbReference>
<evidence type="ECO:0000313" key="8">
    <source>
        <dbReference type="EMBL" id="PPS96826.1"/>
    </source>
</evidence>
<feature type="transmembrane region" description="Helical" evidence="5">
    <location>
        <begin position="148"/>
        <end position="166"/>
    </location>
</feature>
<dbReference type="PANTHER" id="PTHR11132">
    <property type="entry name" value="SOLUTE CARRIER FAMILY 35"/>
    <property type="match status" value="1"/>
</dbReference>
<dbReference type="VEuPathDB" id="CryptoDB:ChTU502y2012_410g0110"/>
<accession>A0A0S4TGY8</accession>
<feature type="transmembrane region" description="Helical" evidence="5">
    <location>
        <begin position="245"/>
        <end position="267"/>
    </location>
</feature>